<dbReference type="EMBL" id="PCXM01000036">
    <property type="protein sequence ID" value="PIR40005.1"/>
    <property type="molecule type" value="Genomic_DNA"/>
</dbReference>
<evidence type="ECO:0000313" key="1">
    <source>
        <dbReference type="EMBL" id="PIR40005.1"/>
    </source>
</evidence>
<evidence type="ECO:0000313" key="2">
    <source>
        <dbReference type="Proteomes" id="UP000230828"/>
    </source>
</evidence>
<proteinExistence type="predicted"/>
<accession>A0A2H0R2D5</accession>
<reference evidence="1 2" key="1">
    <citation type="submission" date="2017-09" db="EMBL/GenBank/DDBJ databases">
        <title>Depth-based differentiation of microbial function through sediment-hosted aquifers and enrichment of novel symbionts in the deep terrestrial subsurface.</title>
        <authorList>
            <person name="Probst A.J."/>
            <person name="Ladd B."/>
            <person name="Jarett J.K."/>
            <person name="Geller-Mcgrath D.E."/>
            <person name="Sieber C.M."/>
            <person name="Emerson J.B."/>
            <person name="Anantharaman K."/>
            <person name="Thomas B.C."/>
            <person name="Malmstrom R."/>
            <person name="Stieglmeier M."/>
            <person name="Klingl A."/>
            <person name="Woyke T."/>
            <person name="Ryan C.M."/>
            <person name="Banfield J.F."/>
        </authorList>
    </citation>
    <scope>NUCLEOTIDE SEQUENCE [LARGE SCALE GENOMIC DNA]</scope>
    <source>
        <strain evidence="1">CG10_big_fil_rev_8_21_14_0_10_34_34</strain>
    </source>
</reference>
<organism evidence="1 2">
    <name type="scientific">Candidatus Zambryskibacteria bacterium CG10_big_fil_rev_8_21_14_0_10_34_34</name>
    <dbReference type="NCBI Taxonomy" id="1975114"/>
    <lineage>
        <taxon>Bacteria</taxon>
        <taxon>Candidatus Zambryskiibacteriota</taxon>
    </lineage>
</organism>
<dbReference type="Proteomes" id="UP000230828">
    <property type="component" value="Unassembled WGS sequence"/>
</dbReference>
<sequence>MFNISNFLEKFLKLDRDNILKQTVIIEIIKKETEIELEKENIEIKGEQIKIKTNPVIRNEIFMHKTEIENQLKISKIFLKIV</sequence>
<comment type="caution">
    <text evidence="1">The sequence shown here is derived from an EMBL/GenBank/DDBJ whole genome shotgun (WGS) entry which is preliminary data.</text>
</comment>
<gene>
    <name evidence="1" type="ORF">COV33_02170</name>
</gene>
<dbReference type="AlphaFoldDB" id="A0A2H0R2D5"/>
<name>A0A2H0R2D5_9BACT</name>
<protein>
    <submittedName>
        <fullName evidence="1">Uncharacterized protein</fullName>
    </submittedName>
</protein>